<feature type="compositionally biased region" description="Acidic residues" evidence="5">
    <location>
        <begin position="97"/>
        <end position="111"/>
    </location>
</feature>
<gene>
    <name evidence="7" type="ORF">KOR42_35160</name>
</gene>
<dbReference type="EMBL" id="SIHI01000012">
    <property type="protein sequence ID" value="TWT51628.1"/>
    <property type="molecule type" value="Genomic_DNA"/>
</dbReference>
<evidence type="ECO:0000313" key="8">
    <source>
        <dbReference type="Proteomes" id="UP000317243"/>
    </source>
</evidence>
<feature type="region of interest" description="Disordered" evidence="5">
    <location>
        <begin position="315"/>
        <end position="334"/>
    </location>
</feature>
<dbReference type="Gene3D" id="3.30.70.20">
    <property type="match status" value="1"/>
</dbReference>
<dbReference type="RefSeq" id="WP_146510964.1">
    <property type="nucleotide sequence ID" value="NZ_SIHI01000012.1"/>
</dbReference>
<dbReference type="OrthoDB" id="9778602at2"/>
<dbReference type="InterPro" id="IPR017896">
    <property type="entry name" value="4Fe4S_Fe-S-bd"/>
</dbReference>
<protein>
    <submittedName>
        <fullName evidence="7">4Fe-4S dicluster domain protein</fullName>
    </submittedName>
</protein>
<sequence>MSDKKKLTVVLSQGQSKNPKHRQLEEEIAMQLILAGNVEVSLVPHLYDLAADHTGTLFLKNVPGDLVVLSWLYPRAARWILDRQQIRGKEGYTLIGSDDDDDDEDIPEQSSDEVLGSVDVPDRSIYCLDLRVHSDAQTYLDEIQRIVEEDATETVDLLSWITGQPNPDQMKRYLAPQPSGDEAVTLPSPQEDDAPKRRWYPVIDYSRCTNCMECIDFCLFGVYGVDTLDRILVEAQDNCKKGCPACSRVCPENAIIFPQHKTPAIAGAAGEVAGLKIDLTQLFGGGGAGDALETAVAERDAELLKDGRDAVGMEVGVPKRQVNRDKAPKDDLDSLMDDLDALEV</sequence>
<dbReference type="SUPFAM" id="SSF54862">
    <property type="entry name" value="4Fe-4S ferredoxins"/>
    <property type="match status" value="1"/>
</dbReference>
<dbReference type="InterPro" id="IPR050572">
    <property type="entry name" value="Fe-S_Ferredoxin"/>
</dbReference>
<dbReference type="Proteomes" id="UP000317243">
    <property type="component" value="Unassembled WGS sequence"/>
</dbReference>
<evidence type="ECO:0000256" key="5">
    <source>
        <dbReference type="SAM" id="MobiDB-lite"/>
    </source>
</evidence>
<feature type="region of interest" description="Disordered" evidence="5">
    <location>
        <begin position="92"/>
        <end position="112"/>
    </location>
</feature>
<evidence type="ECO:0000259" key="6">
    <source>
        <dbReference type="PROSITE" id="PS51379"/>
    </source>
</evidence>
<dbReference type="PANTHER" id="PTHR43687">
    <property type="entry name" value="ADENYLYLSULFATE REDUCTASE, BETA SUBUNIT"/>
    <property type="match status" value="1"/>
</dbReference>
<keyword evidence="4" id="KW-0411">Iron-sulfur</keyword>
<keyword evidence="2" id="KW-0479">Metal-binding</keyword>
<dbReference type="AlphaFoldDB" id="A0A5C5WLT9"/>
<dbReference type="GO" id="GO:0046872">
    <property type="term" value="F:metal ion binding"/>
    <property type="evidence" value="ECO:0007669"/>
    <property type="project" value="UniProtKB-KW"/>
</dbReference>
<dbReference type="GO" id="GO:0051539">
    <property type="term" value="F:4 iron, 4 sulfur cluster binding"/>
    <property type="evidence" value="ECO:0007669"/>
    <property type="project" value="UniProtKB-KW"/>
</dbReference>
<evidence type="ECO:0000256" key="1">
    <source>
        <dbReference type="ARBA" id="ARBA00022485"/>
    </source>
</evidence>
<dbReference type="PANTHER" id="PTHR43687:SF1">
    <property type="entry name" value="FERREDOXIN III"/>
    <property type="match status" value="1"/>
</dbReference>
<keyword evidence="1" id="KW-0004">4Fe-4S</keyword>
<reference evidence="7 8" key="1">
    <citation type="submission" date="2019-02" db="EMBL/GenBank/DDBJ databases">
        <title>Deep-cultivation of Planctomycetes and their phenomic and genomic characterization uncovers novel biology.</title>
        <authorList>
            <person name="Wiegand S."/>
            <person name="Jogler M."/>
            <person name="Boedeker C."/>
            <person name="Pinto D."/>
            <person name="Vollmers J."/>
            <person name="Rivas-Marin E."/>
            <person name="Kohn T."/>
            <person name="Peeters S.H."/>
            <person name="Heuer A."/>
            <person name="Rast P."/>
            <person name="Oberbeckmann S."/>
            <person name="Bunk B."/>
            <person name="Jeske O."/>
            <person name="Meyerdierks A."/>
            <person name="Storesund J.E."/>
            <person name="Kallscheuer N."/>
            <person name="Luecker S."/>
            <person name="Lage O.M."/>
            <person name="Pohl T."/>
            <person name="Merkel B.J."/>
            <person name="Hornburger P."/>
            <person name="Mueller R.-W."/>
            <person name="Bruemmer F."/>
            <person name="Labrenz M."/>
            <person name="Spormann A.M."/>
            <person name="Op Den Camp H."/>
            <person name="Overmann J."/>
            <person name="Amann R."/>
            <person name="Jetten M.S.M."/>
            <person name="Mascher T."/>
            <person name="Medema M.H."/>
            <person name="Devos D.P."/>
            <person name="Kaster A.-K."/>
            <person name="Ovreas L."/>
            <person name="Rohde M."/>
            <person name="Galperin M.Y."/>
            <person name="Jogler C."/>
        </authorList>
    </citation>
    <scope>NUCLEOTIDE SEQUENCE [LARGE SCALE GENOMIC DNA]</scope>
    <source>
        <strain evidence="7 8">KOR42</strain>
    </source>
</reference>
<name>A0A5C5WLT9_9PLAN</name>
<evidence type="ECO:0000313" key="7">
    <source>
        <dbReference type="EMBL" id="TWT51628.1"/>
    </source>
</evidence>
<accession>A0A5C5WLT9</accession>
<dbReference type="PROSITE" id="PS51379">
    <property type="entry name" value="4FE4S_FER_2"/>
    <property type="match status" value="2"/>
</dbReference>
<keyword evidence="3" id="KW-0408">Iron</keyword>
<feature type="domain" description="4Fe-4S ferredoxin-type" evidence="6">
    <location>
        <begin position="199"/>
        <end position="228"/>
    </location>
</feature>
<proteinExistence type="predicted"/>
<organism evidence="7 8">
    <name type="scientific">Thalassoglobus neptunius</name>
    <dbReference type="NCBI Taxonomy" id="1938619"/>
    <lineage>
        <taxon>Bacteria</taxon>
        <taxon>Pseudomonadati</taxon>
        <taxon>Planctomycetota</taxon>
        <taxon>Planctomycetia</taxon>
        <taxon>Planctomycetales</taxon>
        <taxon>Planctomycetaceae</taxon>
        <taxon>Thalassoglobus</taxon>
    </lineage>
</organism>
<feature type="compositionally biased region" description="Basic and acidic residues" evidence="5">
    <location>
        <begin position="322"/>
        <end position="332"/>
    </location>
</feature>
<feature type="domain" description="4Fe-4S ferredoxin-type" evidence="6">
    <location>
        <begin position="229"/>
        <end position="260"/>
    </location>
</feature>
<evidence type="ECO:0000256" key="3">
    <source>
        <dbReference type="ARBA" id="ARBA00023004"/>
    </source>
</evidence>
<keyword evidence="8" id="KW-1185">Reference proteome</keyword>
<evidence type="ECO:0000256" key="2">
    <source>
        <dbReference type="ARBA" id="ARBA00022723"/>
    </source>
</evidence>
<comment type="caution">
    <text evidence="7">The sequence shown here is derived from an EMBL/GenBank/DDBJ whole genome shotgun (WGS) entry which is preliminary data.</text>
</comment>
<evidence type="ECO:0000256" key="4">
    <source>
        <dbReference type="ARBA" id="ARBA00023014"/>
    </source>
</evidence>